<protein>
    <submittedName>
        <fullName evidence="2">Uncharacterized protein</fullName>
    </submittedName>
</protein>
<comment type="caution">
    <text evidence="2">The sequence shown here is derived from an EMBL/GenBank/DDBJ whole genome shotgun (WGS) entry which is preliminary data.</text>
</comment>
<feature type="signal peptide" evidence="1">
    <location>
        <begin position="1"/>
        <end position="17"/>
    </location>
</feature>
<reference evidence="2 3" key="1">
    <citation type="submission" date="2019-09" db="EMBL/GenBank/DDBJ databases">
        <authorList>
            <person name="Chen X.-Y."/>
        </authorList>
    </citation>
    <scope>NUCLEOTIDE SEQUENCE [LARGE SCALE GENOMIC DNA]</scope>
    <source>
        <strain evidence="2 3">NY5</strain>
    </source>
</reference>
<dbReference type="AlphaFoldDB" id="A0A5B0WQ89"/>
<keyword evidence="3" id="KW-1185">Reference proteome</keyword>
<evidence type="ECO:0000313" key="3">
    <source>
        <dbReference type="Proteomes" id="UP000323708"/>
    </source>
</evidence>
<keyword evidence="1" id="KW-0732">Signal</keyword>
<accession>A0A5B0WQ89</accession>
<name>A0A5B0WQ89_9GAMM</name>
<dbReference type="RefSeq" id="WP_149612518.1">
    <property type="nucleotide sequence ID" value="NZ_VTUX01000008.1"/>
</dbReference>
<gene>
    <name evidence="2" type="ORF">F0M18_16230</name>
</gene>
<proteinExistence type="predicted"/>
<evidence type="ECO:0000313" key="2">
    <source>
        <dbReference type="EMBL" id="KAA1189220.1"/>
    </source>
</evidence>
<evidence type="ECO:0000256" key="1">
    <source>
        <dbReference type="SAM" id="SignalP"/>
    </source>
</evidence>
<organism evidence="2 3">
    <name type="scientific">Pseudohalioglobus sediminis</name>
    <dbReference type="NCBI Taxonomy" id="2606449"/>
    <lineage>
        <taxon>Bacteria</taxon>
        <taxon>Pseudomonadati</taxon>
        <taxon>Pseudomonadota</taxon>
        <taxon>Gammaproteobacteria</taxon>
        <taxon>Cellvibrionales</taxon>
        <taxon>Halieaceae</taxon>
        <taxon>Pseudohalioglobus</taxon>
    </lineage>
</organism>
<dbReference type="PROSITE" id="PS51257">
    <property type="entry name" value="PROKAR_LIPOPROTEIN"/>
    <property type="match status" value="1"/>
</dbReference>
<dbReference type="Proteomes" id="UP000323708">
    <property type="component" value="Unassembled WGS sequence"/>
</dbReference>
<dbReference type="EMBL" id="VTUX01000008">
    <property type="protein sequence ID" value="KAA1189220.1"/>
    <property type="molecule type" value="Genomic_DNA"/>
</dbReference>
<sequence length="341" mass="36269">MIAWKKMMLVVGSAALAACRVDIAVPVGGEVVTESGHYACGEAQSCTIDVEDTAFDETFVAVPGSGQLFAGWARGERGLCGGSLVPCRLDASLMAAHPTLMQLLESDAVFDLQPQFLPEQQLRQYQPGDVVRFSGTLVSVEAGKGVRQSVSARLAFAASDRVSDRGPLLSATLTLADADGEPLQSTTRFFTQSDAGALYQYTDRYGNELYDMAAAASGLLAIPVPLVEFASMEIPFAVMWGGHTSGPVALGDRGISVGQVTEIESAWGTTAVYPVSINDVYAYTTTYDVFKKGHAVTSDQVLWVSQVKGLVGLRVAESVFDANDRLLRSMTLELDAVGSNF</sequence>
<feature type="chain" id="PRO_5022953552" evidence="1">
    <location>
        <begin position="18"/>
        <end position="341"/>
    </location>
</feature>